<accession>A0A8T9MWJ9</accession>
<reference evidence="2" key="1">
    <citation type="journal article" date="2022" name="Res Sq">
        <title>Evolution of multicellular longitudinally dividing oral cavity symbionts (Neisseriaceae).</title>
        <authorList>
            <person name="Nyongesa S."/>
            <person name="Weber P."/>
            <person name="Bernet E."/>
            <person name="Pullido F."/>
            <person name="Nieckarz M."/>
            <person name="Delaby M."/>
            <person name="Nieves C."/>
            <person name="Viehboeck T."/>
            <person name="Krause N."/>
            <person name="Rivera-Millot A."/>
            <person name="Nakamura A."/>
            <person name="Vischer N."/>
            <person name="VanNieuwenhze M."/>
            <person name="Brun Y."/>
            <person name="Cava F."/>
            <person name="Bulgheresi S."/>
            <person name="Veyrier F."/>
        </authorList>
    </citation>
    <scope>NUCLEOTIDE SEQUENCE</scope>
    <source>
        <strain evidence="2">17694</strain>
    </source>
</reference>
<evidence type="ECO:0000259" key="1">
    <source>
        <dbReference type="Pfam" id="PF03807"/>
    </source>
</evidence>
<dbReference type="Pfam" id="PF03807">
    <property type="entry name" value="F420_oxidored"/>
    <property type="match status" value="1"/>
</dbReference>
<organism evidence="2 3">
    <name type="scientific">Conchiformibius kuhniae</name>
    <dbReference type="NCBI Taxonomy" id="211502"/>
    <lineage>
        <taxon>Bacteria</taxon>
        <taxon>Pseudomonadati</taxon>
        <taxon>Pseudomonadota</taxon>
        <taxon>Betaproteobacteria</taxon>
        <taxon>Neisseriales</taxon>
        <taxon>Neisseriaceae</taxon>
        <taxon>Conchiformibius</taxon>
    </lineage>
</organism>
<dbReference type="KEGG" id="ckh:LVJ77_03000"/>
<evidence type="ECO:0000313" key="2">
    <source>
        <dbReference type="EMBL" id="UOP05215.1"/>
    </source>
</evidence>
<evidence type="ECO:0000313" key="3">
    <source>
        <dbReference type="Proteomes" id="UP000831534"/>
    </source>
</evidence>
<dbReference type="InterPro" id="IPR036291">
    <property type="entry name" value="NAD(P)-bd_dom_sf"/>
</dbReference>
<sequence>MKIAIIGSGHIGQTLAKKLKAAGHDVAVSNRRGAASLADFAAETGVRALDMPQVLQGAEAVILATPINAVEDLRDELSKLPAQTLLICTANYYPHRDGVVDEIEAGKTESVWLREQLGRDFVKTWNAIGARQLAFDGKAAGEAGRMAVALAGDNADDLARAARLVDETGFDAAVTGSLADSWRLQPGTPVFNLTLDAAQLRQAFADTAPDDRPLAPQRRDWVLARLAEYVGERASFDQFDADDAGKIAALNQEVFAVIK</sequence>
<keyword evidence="3" id="KW-1185">Reference proteome</keyword>
<proteinExistence type="predicted"/>
<reference evidence="2" key="2">
    <citation type="submission" date="2024-09" db="EMBL/GenBank/DDBJ databases">
        <authorList>
            <person name="Veyrier F.J."/>
        </authorList>
    </citation>
    <scope>NUCLEOTIDE SEQUENCE</scope>
    <source>
        <strain evidence="2">17694</strain>
    </source>
</reference>
<dbReference type="InterPro" id="IPR028939">
    <property type="entry name" value="P5C_Rdtase_cat_N"/>
</dbReference>
<name>A0A8T9MWJ9_9NEIS</name>
<feature type="domain" description="Pyrroline-5-carboxylate reductase catalytic N-terminal" evidence="1">
    <location>
        <begin position="2"/>
        <end position="91"/>
    </location>
</feature>
<dbReference type="SUPFAM" id="SSF51735">
    <property type="entry name" value="NAD(P)-binding Rossmann-fold domains"/>
    <property type="match status" value="1"/>
</dbReference>
<dbReference type="AlphaFoldDB" id="A0A8T9MWJ9"/>
<protein>
    <submittedName>
        <fullName evidence="2">NADPH-dependent F420 reductase</fullName>
    </submittedName>
</protein>
<dbReference type="Proteomes" id="UP000831534">
    <property type="component" value="Chromosome"/>
</dbReference>
<dbReference type="EMBL" id="CP091521">
    <property type="protein sequence ID" value="UOP05215.1"/>
    <property type="molecule type" value="Genomic_DNA"/>
</dbReference>
<gene>
    <name evidence="2" type="ORF">LVJ77_03000</name>
</gene>
<dbReference type="RefSeq" id="WP_027008691.1">
    <property type="nucleotide sequence ID" value="NZ_CP091521.1"/>
</dbReference>
<dbReference type="Gene3D" id="3.40.50.720">
    <property type="entry name" value="NAD(P)-binding Rossmann-like Domain"/>
    <property type="match status" value="1"/>
</dbReference>